<dbReference type="Pfam" id="PF23717">
    <property type="entry name" value="DUF7159"/>
    <property type="match status" value="1"/>
</dbReference>
<dbReference type="EMBL" id="AP022560">
    <property type="protein sequence ID" value="BBX02464.1"/>
    <property type="molecule type" value="Genomic_DNA"/>
</dbReference>
<feature type="compositionally biased region" description="Basic and acidic residues" evidence="1">
    <location>
        <begin position="406"/>
        <end position="419"/>
    </location>
</feature>
<keyword evidence="4" id="KW-1185">Reference proteome</keyword>
<dbReference type="KEGG" id="mmor:MMOR_34000"/>
<dbReference type="Proteomes" id="UP000466681">
    <property type="component" value="Chromosome"/>
</dbReference>
<evidence type="ECO:0000313" key="4">
    <source>
        <dbReference type="Proteomes" id="UP000466681"/>
    </source>
</evidence>
<sequence length="455" mass="46817">MDTVLGLSVTPAAVGLVLVEGQDADGTTVDREAFEVVSGRHATPRQASDQAAAAVLRTEAIAASRGQRLHSIGVTWSDGAADEAKLLLKSLSECGFDNIVPVRLPEATEALAWGIADVLGYQVTAVCVVEPDTVIMLIVHDGVGAVQTAVNHAIDTEEALLHWLSTVFAGADWRPEALVVVGSGGDVQSVLPRLEDLLSVPVYVPAESEFALARGAALASARNTAFIQIGKAQSGKGSQRSTRQSRRPLTQTGPLAMLVAGAVTFVASVSVAVSMEMTPERDIALGEPRPAAKASPDIANAGVRVALPEEAPRPAAVPAPVEELPLPPPEAPPVDVELPPESIVDVPVEPVAALPDVVAPPPEAPVAPAPGLPVEALPPEGVAPAPGLVPAQPIPVPEQRSGLLTRIKERLSNIGRNDDQQQGPPPAAPLPGAAPQDPAAFAPPAPESQPLLPPQ</sequence>
<evidence type="ECO:0000259" key="2">
    <source>
        <dbReference type="Pfam" id="PF23717"/>
    </source>
</evidence>
<organism evidence="3 4">
    <name type="scientific">Mycolicibacterium moriokaense</name>
    <dbReference type="NCBI Taxonomy" id="39691"/>
    <lineage>
        <taxon>Bacteria</taxon>
        <taxon>Bacillati</taxon>
        <taxon>Actinomycetota</taxon>
        <taxon>Actinomycetes</taxon>
        <taxon>Mycobacteriales</taxon>
        <taxon>Mycobacteriaceae</taxon>
        <taxon>Mycolicibacterium</taxon>
    </lineage>
</organism>
<proteinExistence type="predicted"/>
<reference evidence="3 4" key="1">
    <citation type="journal article" date="2019" name="Emerg. Microbes Infect.">
        <title>Comprehensive subspecies identification of 175 nontuberculous mycobacteria species based on 7547 genomic profiles.</title>
        <authorList>
            <person name="Matsumoto Y."/>
            <person name="Kinjo T."/>
            <person name="Motooka D."/>
            <person name="Nabeya D."/>
            <person name="Jung N."/>
            <person name="Uechi K."/>
            <person name="Horii T."/>
            <person name="Iida T."/>
            <person name="Fujita J."/>
            <person name="Nakamura S."/>
        </authorList>
    </citation>
    <scope>NUCLEOTIDE SEQUENCE [LARGE SCALE GENOMIC DNA]</scope>
    <source>
        <strain evidence="3 4">JCM 6375</strain>
    </source>
</reference>
<dbReference type="InterPro" id="IPR055583">
    <property type="entry name" value="DUF7159"/>
</dbReference>
<feature type="region of interest" description="Disordered" evidence="1">
    <location>
        <begin position="370"/>
        <end position="455"/>
    </location>
</feature>
<protein>
    <recommendedName>
        <fullName evidence="2">DUF7159 domain-containing protein</fullName>
    </recommendedName>
</protein>
<name>A0AAD1M7H5_9MYCO</name>
<evidence type="ECO:0000256" key="1">
    <source>
        <dbReference type="SAM" id="MobiDB-lite"/>
    </source>
</evidence>
<feature type="compositionally biased region" description="Low complexity" evidence="1">
    <location>
        <begin position="430"/>
        <end position="440"/>
    </location>
</feature>
<dbReference type="AlphaFoldDB" id="A0AAD1M7H5"/>
<gene>
    <name evidence="3" type="ORF">MMOR_34000</name>
</gene>
<feature type="region of interest" description="Disordered" evidence="1">
    <location>
        <begin position="231"/>
        <end position="251"/>
    </location>
</feature>
<feature type="compositionally biased region" description="Pro residues" evidence="1">
    <location>
        <begin position="441"/>
        <end position="455"/>
    </location>
</feature>
<evidence type="ECO:0000313" key="3">
    <source>
        <dbReference type="EMBL" id="BBX02464.1"/>
    </source>
</evidence>
<accession>A0AAD1M7H5</accession>
<feature type="domain" description="DUF7159" evidence="2">
    <location>
        <begin position="2"/>
        <end position="227"/>
    </location>
</feature>
<dbReference type="RefSeq" id="WP_083150913.1">
    <property type="nucleotide sequence ID" value="NZ_AP022560.1"/>
</dbReference>
<feature type="compositionally biased region" description="Polar residues" evidence="1">
    <location>
        <begin position="235"/>
        <end position="251"/>
    </location>
</feature>